<comment type="caution">
    <text evidence="8">The sequence shown here is derived from an EMBL/GenBank/DDBJ whole genome shotgun (WGS) entry which is preliminary data.</text>
</comment>
<accession>A0A8J2PCP8</accession>
<keyword evidence="3 5" id="KW-0720">Serine protease</keyword>
<keyword evidence="1 5" id="KW-0645">Protease</keyword>
<keyword evidence="9" id="KW-1185">Reference proteome</keyword>
<dbReference type="OrthoDB" id="6380398at2759"/>
<dbReference type="Pfam" id="PF00089">
    <property type="entry name" value="Trypsin"/>
    <property type="match status" value="1"/>
</dbReference>
<protein>
    <recommendedName>
        <fullName evidence="7">Peptidase S1 domain-containing protein</fullName>
    </recommendedName>
</protein>
<evidence type="ECO:0000256" key="1">
    <source>
        <dbReference type="ARBA" id="ARBA00022670"/>
    </source>
</evidence>
<gene>
    <name evidence="8" type="ORF">AFUS01_LOCUS34176</name>
</gene>
<dbReference type="InterPro" id="IPR033116">
    <property type="entry name" value="TRYPSIN_SER"/>
</dbReference>
<evidence type="ECO:0000256" key="2">
    <source>
        <dbReference type="ARBA" id="ARBA00022801"/>
    </source>
</evidence>
<dbReference type="PANTHER" id="PTHR24276">
    <property type="entry name" value="POLYSERASE-RELATED"/>
    <property type="match status" value="1"/>
</dbReference>
<sequence>MCYASILVLNLLIIFTVGSRIERVSDDEPRIHFGDEPWEPYPSLVSLGYVEPNGRAGVFCGGSLITDQHILTAAHCYSTKYSTFRAVLGSRYKYGPLDAGGEVIDFGLNAWTVNPGYNASNFHTHDTAVITLPRRVRLSSSIQTIPLARYVYSDNVRVVGWGRMDCQGNSPDYYLYAGGWIVDDNSCRRAWYDATGGSIPIYNDQLCAQFRNRRGFLSGSDGGDSGGPLYATAYGRDVQIGTVSFSTKLNVNTTNQCTNAQVPMVYNKMAAEERFIRWVAPNAQFF</sequence>
<feature type="domain" description="Peptidase S1" evidence="7">
    <location>
        <begin position="16"/>
        <end position="284"/>
    </location>
</feature>
<evidence type="ECO:0000313" key="8">
    <source>
        <dbReference type="EMBL" id="CAG7823992.1"/>
    </source>
</evidence>
<name>A0A8J2PCP8_9HEXA</name>
<dbReference type="PANTHER" id="PTHR24276:SF96">
    <property type="entry name" value="PEPTIDASE S1 DOMAIN-CONTAINING PROTEIN"/>
    <property type="match status" value="1"/>
</dbReference>
<dbReference type="AlphaFoldDB" id="A0A8J2PCP8"/>
<proteinExistence type="predicted"/>
<dbReference type="InterPro" id="IPR001254">
    <property type="entry name" value="Trypsin_dom"/>
</dbReference>
<dbReference type="InterPro" id="IPR050430">
    <property type="entry name" value="Peptidase_S1"/>
</dbReference>
<evidence type="ECO:0000313" key="9">
    <source>
        <dbReference type="Proteomes" id="UP000708208"/>
    </source>
</evidence>
<dbReference type="PROSITE" id="PS50240">
    <property type="entry name" value="TRYPSIN_DOM"/>
    <property type="match status" value="1"/>
</dbReference>
<keyword evidence="4" id="KW-1015">Disulfide bond</keyword>
<dbReference type="SMART" id="SM00020">
    <property type="entry name" value="Tryp_SPc"/>
    <property type="match status" value="1"/>
</dbReference>
<evidence type="ECO:0000256" key="3">
    <source>
        <dbReference type="ARBA" id="ARBA00022825"/>
    </source>
</evidence>
<keyword evidence="6" id="KW-0732">Signal</keyword>
<evidence type="ECO:0000256" key="5">
    <source>
        <dbReference type="RuleBase" id="RU363034"/>
    </source>
</evidence>
<evidence type="ECO:0000256" key="6">
    <source>
        <dbReference type="SAM" id="SignalP"/>
    </source>
</evidence>
<keyword evidence="2 5" id="KW-0378">Hydrolase</keyword>
<dbReference type="Proteomes" id="UP000708208">
    <property type="component" value="Unassembled WGS sequence"/>
</dbReference>
<dbReference type="PROSITE" id="PS00135">
    <property type="entry name" value="TRYPSIN_SER"/>
    <property type="match status" value="1"/>
</dbReference>
<dbReference type="InterPro" id="IPR018114">
    <property type="entry name" value="TRYPSIN_HIS"/>
</dbReference>
<dbReference type="GO" id="GO:0004252">
    <property type="term" value="F:serine-type endopeptidase activity"/>
    <property type="evidence" value="ECO:0007669"/>
    <property type="project" value="InterPro"/>
</dbReference>
<dbReference type="PROSITE" id="PS00134">
    <property type="entry name" value="TRYPSIN_HIS"/>
    <property type="match status" value="1"/>
</dbReference>
<feature type="chain" id="PRO_5035194110" description="Peptidase S1 domain-containing protein" evidence="6">
    <location>
        <begin position="19"/>
        <end position="286"/>
    </location>
</feature>
<dbReference type="GO" id="GO:0006508">
    <property type="term" value="P:proteolysis"/>
    <property type="evidence" value="ECO:0007669"/>
    <property type="project" value="UniProtKB-KW"/>
</dbReference>
<reference evidence="8" key="1">
    <citation type="submission" date="2021-06" db="EMBL/GenBank/DDBJ databases">
        <authorList>
            <person name="Hodson N. C."/>
            <person name="Mongue J. A."/>
            <person name="Jaron S. K."/>
        </authorList>
    </citation>
    <scope>NUCLEOTIDE SEQUENCE</scope>
</reference>
<feature type="signal peptide" evidence="6">
    <location>
        <begin position="1"/>
        <end position="18"/>
    </location>
</feature>
<dbReference type="EMBL" id="CAJVCH010531302">
    <property type="protein sequence ID" value="CAG7823992.1"/>
    <property type="molecule type" value="Genomic_DNA"/>
</dbReference>
<evidence type="ECO:0000259" key="7">
    <source>
        <dbReference type="PROSITE" id="PS50240"/>
    </source>
</evidence>
<evidence type="ECO:0000256" key="4">
    <source>
        <dbReference type="ARBA" id="ARBA00023157"/>
    </source>
</evidence>
<organism evidence="8 9">
    <name type="scientific">Allacma fusca</name>
    <dbReference type="NCBI Taxonomy" id="39272"/>
    <lineage>
        <taxon>Eukaryota</taxon>
        <taxon>Metazoa</taxon>
        <taxon>Ecdysozoa</taxon>
        <taxon>Arthropoda</taxon>
        <taxon>Hexapoda</taxon>
        <taxon>Collembola</taxon>
        <taxon>Symphypleona</taxon>
        <taxon>Sminthuridae</taxon>
        <taxon>Allacma</taxon>
    </lineage>
</organism>